<feature type="transmembrane region" description="Helical" evidence="8">
    <location>
        <begin position="12"/>
        <end position="31"/>
    </location>
</feature>
<dbReference type="GO" id="GO:0009103">
    <property type="term" value="P:lipopolysaccharide biosynthetic process"/>
    <property type="evidence" value="ECO:0007669"/>
    <property type="project" value="UniProtKB-ARBA"/>
</dbReference>
<feature type="transmembrane region" description="Helical" evidence="8">
    <location>
        <begin position="426"/>
        <end position="444"/>
    </location>
</feature>
<feature type="transmembrane region" description="Helical" evidence="8">
    <location>
        <begin position="72"/>
        <end position="94"/>
    </location>
</feature>
<evidence type="ECO:0000313" key="10">
    <source>
        <dbReference type="EMBL" id="OOP57335.1"/>
    </source>
</evidence>
<dbReference type="Pfam" id="PF13231">
    <property type="entry name" value="PMT_2"/>
    <property type="match status" value="1"/>
</dbReference>
<gene>
    <name evidence="10" type="ORF">AYP45_04065</name>
</gene>
<name>A0A1V4AW54_9BACT</name>
<dbReference type="GO" id="GO:0016763">
    <property type="term" value="F:pentosyltransferase activity"/>
    <property type="evidence" value="ECO:0007669"/>
    <property type="project" value="TreeGrafter"/>
</dbReference>
<evidence type="ECO:0000256" key="5">
    <source>
        <dbReference type="ARBA" id="ARBA00022692"/>
    </source>
</evidence>
<comment type="subcellular location">
    <subcellularLocation>
        <location evidence="1">Cell membrane</location>
        <topology evidence="1">Multi-pass membrane protein</topology>
    </subcellularLocation>
</comment>
<feature type="transmembrane region" description="Helical" evidence="8">
    <location>
        <begin position="388"/>
        <end position="414"/>
    </location>
</feature>
<keyword evidence="5 8" id="KW-0812">Transmembrane</keyword>
<feature type="transmembrane region" description="Helical" evidence="8">
    <location>
        <begin position="362"/>
        <end position="381"/>
    </location>
</feature>
<dbReference type="EMBL" id="AYTS01000035">
    <property type="protein sequence ID" value="OOP57335.1"/>
    <property type="molecule type" value="Genomic_DNA"/>
</dbReference>
<feature type="transmembrane region" description="Helical" evidence="8">
    <location>
        <begin position="170"/>
        <end position="196"/>
    </location>
</feature>
<evidence type="ECO:0000256" key="8">
    <source>
        <dbReference type="SAM" id="Phobius"/>
    </source>
</evidence>
<reference evidence="10 11" key="1">
    <citation type="journal article" date="2017" name="Water Res.">
        <title>Discovery and metagenomic analysis of an anammox bacterial enrichment related to Candidatus "Brocadia caroliniensis" in a full-scale glycerol-fed nitritation-denitritation separate centrate treatment process.</title>
        <authorList>
            <person name="Park H."/>
            <person name="Brotto A.C."/>
            <person name="van Loosdrecht M.C."/>
            <person name="Chandran K."/>
        </authorList>
    </citation>
    <scope>NUCLEOTIDE SEQUENCE [LARGE SCALE GENOMIC DNA]</scope>
    <source>
        <strain evidence="10">26THWARD</strain>
    </source>
</reference>
<proteinExistence type="predicted"/>
<feature type="transmembrane region" description="Helical" evidence="8">
    <location>
        <begin position="272"/>
        <end position="295"/>
    </location>
</feature>
<keyword evidence="3" id="KW-0328">Glycosyltransferase</keyword>
<feature type="domain" description="Glycosyltransferase RgtA/B/C/D-like" evidence="9">
    <location>
        <begin position="68"/>
        <end position="230"/>
    </location>
</feature>
<dbReference type="InterPro" id="IPR038731">
    <property type="entry name" value="RgtA/B/C-like"/>
</dbReference>
<dbReference type="InterPro" id="IPR050297">
    <property type="entry name" value="LipidA_mod_glycosyltrf_83"/>
</dbReference>
<evidence type="ECO:0000256" key="6">
    <source>
        <dbReference type="ARBA" id="ARBA00022989"/>
    </source>
</evidence>
<evidence type="ECO:0000256" key="1">
    <source>
        <dbReference type="ARBA" id="ARBA00004651"/>
    </source>
</evidence>
<evidence type="ECO:0000256" key="7">
    <source>
        <dbReference type="ARBA" id="ARBA00023136"/>
    </source>
</evidence>
<feature type="transmembrane region" description="Helical" evidence="8">
    <location>
        <begin position="114"/>
        <end position="134"/>
    </location>
</feature>
<dbReference type="AlphaFoldDB" id="A0A1V4AW54"/>
<keyword evidence="2" id="KW-1003">Cell membrane</keyword>
<evidence type="ECO:0000256" key="4">
    <source>
        <dbReference type="ARBA" id="ARBA00022679"/>
    </source>
</evidence>
<sequence length="591" mass="65815">MDREQNRFAERYERLDIAILILACVLAFFALGDRPLRGAEGRWASIIREMLFTGDYFHPTINGEPYFDKPLVTYWLIATLAFISGTLNELVVRLPSAIAGVTSVWATLRLGRQLWSPAVGRIAAMILLTSYGLISQSRLAAADTENLATLMLAILWYWSRRDKFNFTTFLVLYLIVFSGSLCKGPVAAVVTAIGILPDALAGKRWKAFLRPASLCALTIGIALYFVPFIWSSKTNPASYHSSGLALVWQENIQRFFSPFDHKAPMYTYIHSVPLLILPWAPLFIAALIAGVKYFARLDKHAHWLIKVIGLIFIFFTLSGSRRSYYILPIVPFCALLTAVILTRMKEFSSSRIMPTGFNVQKGILFGVAALELVVSLVFLIAPPRSAGVSLVSISIAGILVALAAIAAAIITPRIAHRLVVQPEEKLIFPLAAVAFVVMGGFFCVQRNTLEDYRSEHEFISRIQSATAWIPSDRIALMDKGNIDAKMVFYLDKGSPVTFLRYRDKFTGEQDSDKRAIMSFLQSDQIGALIAQARYVEALPAELSRLLPAAPAFEEKPLPFESKSSRLERWGVWLLNSQNTTPGKGDKTTNEK</sequence>
<accession>A0A1V4AW54</accession>
<feature type="transmembrane region" description="Helical" evidence="8">
    <location>
        <begin position="301"/>
        <end position="317"/>
    </location>
</feature>
<organism evidence="10 11">
    <name type="scientific">Candidatus Brocadia carolinensis</name>
    <dbReference type="NCBI Taxonomy" id="1004156"/>
    <lineage>
        <taxon>Bacteria</taxon>
        <taxon>Pseudomonadati</taxon>
        <taxon>Planctomycetota</taxon>
        <taxon>Candidatus Brocadiia</taxon>
        <taxon>Candidatus Brocadiales</taxon>
        <taxon>Candidatus Brocadiaceae</taxon>
        <taxon>Candidatus Brocadia</taxon>
    </lineage>
</organism>
<keyword evidence="6 8" id="KW-1133">Transmembrane helix</keyword>
<keyword evidence="4" id="KW-0808">Transferase</keyword>
<dbReference type="GO" id="GO:0005886">
    <property type="term" value="C:plasma membrane"/>
    <property type="evidence" value="ECO:0007669"/>
    <property type="project" value="UniProtKB-SubCell"/>
</dbReference>
<dbReference type="PANTHER" id="PTHR33908">
    <property type="entry name" value="MANNOSYLTRANSFERASE YKCB-RELATED"/>
    <property type="match status" value="1"/>
</dbReference>
<feature type="transmembrane region" description="Helical" evidence="8">
    <location>
        <begin position="140"/>
        <end position="158"/>
    </location>
</feature>
<feature type="transmembrane region" description="Helical" evidence="8">
    <location>
        <begin position="208"/>
        <end position="230"/>
    </location>
</feature>
<evidence type="ECO:0000256" key="3">
    <source>
        <dbReference type="ARBA" id="ARBA00022676"/>
    </source>
</evidence>
<comment type="caution">
    <text evidence="10">The sequence shown here is derived from an EMBL/GenBank/DDBJ whole genome shotgun (WGS) entry which is preliminary data.</text>
</comment>
<evidence type="ECO:0000259" key="9">
    <source>
        <dbReference type="Pfam" id="PF13231"/>
    </source>
</evidence>
<dbReference type="PANTHER" id="PTHR33908:SF11">
    <property type="entry name" value="MEMBRANE PROTEIN"/>
    <property type="match status" value="1"/>
</dbReference>
<dbReference type="Proteomes" id="UP000189681">
    <property type="component" value="Unassembled WGS sequence"/>
</dbReference>
<dbReference type="STRING" id="1004156.AYP45_04065"/>
<protein>
    <recommendedName>
        <fullName evidence="9">Glycosyltransferase RgtA/B/C/D-like domain-containing protein</fullName>
    </recommendedName>
</protein>
<feature type="transmembrane region" description="Helical" evidence="8">
    <location>
        <begin position="324"/>
        <end position="342"/>
    </location>
</feature>
<keyword evidence="7 8" id="KW-0472">Membrane</keyword>
<evidence type="ECO:0000313" key="11">
    <source>
        <dbReference type="Proteomes" id="UP000189681"/>
    </source>
</evidence>
<evidence type="ECO:0000256" key="2">
    <source>
        <dbReference type="ARBA" id="ARBA00022475"/>
    </source>
</evidence>